<organism evidence="2 3">
    <name type="scientific">Candidatus Ruania gallistercoris</name>
    <dbReference type="NCBI Taxonomy" id="2838746"/>
    <lineage>
        <taxon>Bacteria</taxon>
        <taxon>Bacillati</taxon>
        <taxon>Actinomycetota</taxon>
        <taxon>Actinomycetes</taxon>
        <taxon>Micrococcales</taxon>
        <taxon>Ruaniaceae</taxon>
        <taxon>Ruania</taxon>
    </lineage>
</organism>
<dbReference type="Gene3D" id="3.40.30.10">
    <property type="entry name" value="Glutaredoxin"/>
    <property type="match status" value="1"/>
</dbReference>
<evidence type="ECO:0000259" key="1">
    <source>
        <dbReference type="Pfam" id="PF00462"/>
    </source>
</evidence>
<dbReference type="SUPFAM" id="SSF52833">
    <property type="entry name" value="Thioredoxin-like"/>
    <property type="match status" value="1"/>
</dbReference>
<evidence type="ECO:0000313" key="3">
    <source>
        <dbReference type="Proteomes" id="UP000824037"/>
    </source>
</evidence>
<dbReference type="InterPro" id="IPR002109">
    <property type="entry name" value="Glutaredoxin"/>
</dbReference>
<accession>A0A9D2EE78</accession>
<gene>
    <name evidence="2" type="ORF">H9815_07190</name>
</gene>
<comment type="caution">
    <text evidence="2">The sequence shown here is derived from an EMBL/GenBank/DDBJ whole genome shotgun (WGS) entry which is preliminary data.</text>
</comment>
<name>A0A9D2EE78_9MICO</name>
<dbReference type="AlphaFoldDB" id="A0A9D2EE78"/>
<dbReference type="PROSITE" id="PS51354">
    <property type="entry name" value="GLUTAREDOXIN_2"/>
    <property type="match status" value="1"/>
</dbReference>
<protein>
    <submittedName>
        <fullName evidence="2">NrdH-redoxin</fullName>
    </submittedName>
</protein>
<dbReference type="EMBL" id="DXBY01000125">
    <property type="protein sequence ID" value="HIZ35546.1"/>
    <property type="molecule type" value="Genomic_DNA"/>
</dbReference>
<dbReference type="PANTHER" id="PTHR34386">
    <property type="entry name" value="GLUTAREDOXIN"/>
    <property type="match status" value="1"/>
</dbReference>
<reference evidence="2" key="2">
    <citation type="submission" date="2021-04" db="EMBL/GenBank/DDBJ databases">
        <authorList>
            <person name="Gilroy R."/>
        </authorList>
    </citation>
    <scope>NUCLEOTIDE SEQUENCE</scope>
    <source>
        <strain evidence="2">ChiGjej4B4-7305</strain>
    </source>
</reference>
<dbReference type="GO" id="GO:0009055">
    <property type="term" value="F:electron transfer activity"/>
    <property type="evidence" value="ECO:0007669"/>
    <property type="project" value="TreeGrafter"/>
</dbReference>
<dbReference type="Pfam" id="PF00462">
    <property type="entry name" value="Glutaredoxin"/>
    <property type="match status" value="1"/>
</dbReference>
<dbReference type="InterPro" id="IPR051548">
    <property type="entry name" value="Grx-like_ET"/>
</dbReference>
<dbReference type="InterPro" id="IPR036249">
    <property type="entry name" value="Thioredoxin-like_sf"/>
</dbReference>
<proteinExistence type="predicted"/>
<dbReference type="Proteomes" id="UP000824037">
    <property type="component" value="Unassembled WGS sequence"/>
</dbReference>
<reference evidence="2" key="1">
    <citation type="journal article" date="2021" name="PeerJ">
        <title>Extensive microbial diversity within the chicken gut microbiome revealed by metagenomics and culture.</title>
        <authorList>
            <person name="Gilroy R."/>
            <person name="Ravi A."/>
            <person name="Getino M."/>
            <person name="Pursley I."/>
            <person name="Horton D.L."/>
            <person name="Alikhan N.F."/>
            <person name="Baker D."/>
            <person name="Gharbi K."/>
            <person name="Hall N."/>
            <person name="Watson M."/>
            <person name="Adriaenssens E.M."/>
            <person name="Foster-Nyarko E."/>
            <person name="Jarju S."/>
            <person name="Secka A."/>
            <person name="Antonio M."/>
            <person name="Oren A."/>
            <person name="Chaudhuri R.R."/>
            <person name="La Ragione R."/>
            <person name="Hildebrand F."/>
            <person name="Pallen M.J."/>
        </authorList>
    </citation>
    <scope>NUCLEOTIDE SEQUENCE</scope>
    <source>
        <strain evidence="2">ChiGjej4B4-7305</strain>
    </source>
</reference>
<sequence>MLALLIWAFPWRGRSAIGHSRLLEQPEDSAARAVVVYWRPGCLYCSALRRRLGRSGAAATWINIWTDEEAAAFVRSANNGNETVPTVVIDGVAHTNPPADLVREALPAGDGTGHRAGT</sequence>
<dbReference type="PANTHER" id="PTHR34386:SF1">
    <property type="entry name" value="GLUTAREDOXIN-LIKE PROTEIN NRDH"/>
    <property type="match status" value="1"/>
</dbReference>
<dbReference type="CDD" id="cd02976">
    <property type="entry name" value="NrdH"/>
    <property type="match status" value="1"/>
</dbReference>
<dbReference type="GO" id="GO:0045454">
    <property type="term" value="P:cell redox homeostasis"/>
    <property type="evidence" value="ECO:0007669"/>
    <property type="project" value="TreeGrafter"/>
</dbReference>
<feature type="domain" description="Glutaredoxin" evidence="1">
    <location>
        <begin position="34"/>
        <end position="92"/>
    </location>
</feature>
<evidence type="ECO:0000313" key="2">
    <source>
        <dbReference type="EMBL" id="HIZ35546.1"/>
    </source>
</evidence>